<dbReference type="Proteomes" id="UP000631694">
    <property type="component" value="Unassembled WGS sequence"/>
</dbReference>
<dbReference type="SUPFAM" id="SSF54211">
    <property type="entry name" value="Ribosomal protein S5 domain 2-like"/>
    <property type="match status" value="1"/>
</dbReference>
<evidence type="ECO:0000313" key="10">
    <source>
        <dbReference type="EMBL" id="MBH0236402.1"/>
    </source>
</evidence>
<keyword evidence="6 7" id="KW-0694">RNA-binding</keyword>
<sequence>MSRLKKRAEFLKVARGARTPRRGFLLQSIRRDDPAGPGTADTAPRFGYTVTKKIGNAVERNRIRRRLREAVRLAGAEVAEPGIDYVLVGRQGALSLGFAELTADLLGALRAARKAHRPARATTAPQTGAADHETAPGDRPGAAIPPSPTGPATSERPNDG</sequence>
<dbReference type="InterPro" id="IPR020568">
    <property type="entry name" value="Ribosomal_Su5_D2-typ_SF"/>
</dbReference>
<dbReference type="PROSITE" id="PS00648">
    <property type="entry name" value="RIBONUCLEASE_P"/>
    <property type="match status" value="1"/>
</dbReference>
<dbReference type="InterPro" id="IPR020539">
    <property type="entry name" value="RNase_P_CS"/>
</dbReference>
<dbReference type="EMBL" id="JADZLT010000036">
    <property type="protein sequence ID" value="MBH0236402.1"/>
    <property type="molecule type" value="Genomic_DNA"/>
</dbReference>
<dbReference type="GO" id="GO:0030677">
    <property type="term" value="C:ribonuclease P complex"/>
    <property type="evidence" value="ECO:0007669"/>
    <property type="project" value="TreeGrafter"/>
</dbReference>
<keyword evidence="5 7" id="KW-0378">Hydrolase</keyword>
<evidence type="ECO:0000256" key="3">
    <source>
        <dbReference type="ARBA" id="ARBA00022722"/>
    </source>
</evidence>
<dbReference type="GO" id="GO:0004526">
    <property type="term" value="F:ribonuclease P activity"/>
    <property type="evidence" value="ECO:0007669"/>
    <property type="project" value="UniProtKB-UniRule"/>
</dbReference>
<comment type="catalytic activity">
    <reaction evidence="7">
        <text>Endonucleolytic cleavage of RNA, removing 5'-extranucleotides from tRNA precursor.</text>
        <dbReference type="EC" id="3.1.26.5"/>
    </reaction>
</comment>
<dbReference type="PANTHER" id="PTHR33992">
    <property type="entry name" value="RIBONUCLEASE P PROTEIN COMPONENT"/>
    <property type="match status" value="1"/>
</dbReference>
<dbReference type="EC" id="3.1.26.5" evidence="7 8"/>
<dbReference type="RefSeq" id="WP_197309498.1">
    <property type="nucleotide sequence ID" value="NZ_JADZLT010000036.1"/>
</dbReference>
<accession>A0A931HY12</accession>
<evidence type="ECO:0000256" key="9">
    <source>
        <dbReference type="SAM" id="MobiDB-lite"/>
    </source>
</evidence>
<dbReference type="PANTHER" id="PTHR33992:SF1">
    <property type="entry name" value="RIBONUCLEASE P PROTEIN COMPONENT"/>
    <property type="match status" value="1"/>
</dbReference>
<keyword evidence="2 7" id="KW-0819">tRNA processing</keyword>
<dbReference type="NCBIfam" id="TIGR00188">
    <property type="entry name" value="rnpA"/>
    <property type="match status" value="1"/>
</dbReference>
<evidence type="ECO:0000256" key="1">
    <source>
        <dbReference type="ARBA" id="ARBA00002663"/>
    </source>
</evidence>
<dbReference type="Pfam" id="PF00825">
    <property type="entry name" value="Ribonuclease_P"/>
    <property type="match status" value="1"/>
</dbReference>
<evidence type="ECO:0000256" key="2">
    <source>
        <dbReference type="ARBA" id="ARBA00022694"/>
    </source>
</evidence>
<dbReference type="Gene3D" id="3.30.230.10">
    <property type="match status" value="1"/>
</dbReference>
<feature type="compositionally biased region" description="Low complexity" evidence="9">
    <location>
        <begin position="120"/>
        <end position="129"/>
    </location>
</feature>
<organism evidence="10 11">
    <name type="scientific">Methylobrevis albus</name>
    <dbReference type="NCBI Taxonomy" id="2793297"/>
    <lineage>
        <taxon>Bacteria</taxon>
        <taxon>Pseudomonadati</taxon>
        <taxon>Pseudomonadota</taxon>
        <taxon>Alphaproteobacteria</taxon>
        <taxon>Hyphomicrobiales</taxon>
        <taxon>Pleomorphomonadaceae</taxon>
        <taxon>Methylobrevis</taxon>
    </lineage>
</organism>
<comment type="caution">
    <text evidence="10">The sequence shown here is derived from an EMBL/GenBank/DDBJ whole genome shotgun (WGS) entry which is preliminary data.</text>
</comment>
<dbReference type="GO" id="GO:0001682">
    <property type="term" value="P:tRNA 5'-leader removal"/>
    <property type="evidence" value="ECO:0007669"/>
    <property type="project" value="UniProtKB-UniRule"/>
</dbReference>
<comment type="similarity">
    <text evidence="7">Belongs to the RnpA family.</text>
</comment>
<reference evidence="10" key="1">
    <citation type="submission" date="2020-12" db="EMBL/GenBank/DDBJ databases">
        <title>Methylobrevis albus sp. nov., isolated from fresh water lack sediment.</title>
        <authorList>
            <person name="Zou Q."/>
        </authorList>
    </citation>
    <scope>NUCLEOTIDE SEQUENCE</scope>
    <source>
        <strain evidence="10">L22</strain>
    </source>
</reference>
<evidence type="ECO:0000256" key="5">
    <source>
        <dbReference type="ARBA" id="ARBA00022801"/>
    </source>
</evidence>
<dbReference type="GO" id="GO:0000049">
    <property type="term" value="F:tRNA binding"/>
    <property type="evidence" value="ECO:0007669"/>
    <property type="project" value="UniProtKB-UniRule"/>
</dbReference>
<dbReference type="InterPro" id="IPR000100">
    <property type="entry name" value="RNase_P"/>
</dbReference>
<comment type="subunit">
    <text evidence="7">Consists of a catalytic RNA component (M1 or rnpB) and a protein subunit.</text>
</comment>
<evidence type="ECO:0000256" key="4">
    <source>
        <dbReference type="ARBA" id="ARBA00022759"/>
    </source>
</evidence>
<keyword evidence="11" id="KW-1185">Reference proteome</keyword>
<evidence type="ECO:0000256" key="7">
    <source>
        <dbReference type="HAMAP-Rule" id="MF_00227"/>
    </source>
</evidence>
<dbReference type="GO" id="GO:0042781">
    <property type="term" value="F:3'-tRNA processing endoribonuclease activity"/>
    <property type="evidence" value="ECO:0007669"/>
    <property type="project" value="TreeGrafter"/>
</dbReference>
<dbReference type="InterPro" id="IPR014721">
    <property type="entry name" value="Ribsml_uS5_D2-typ_fold_subgr"/>
</dbReference>
<gene>
    <name evidence="7 10" type="primary">rnpA</name>
    <name evidence="10" type="ORF">I5731_01080</name>
</gene>
<evidence type="ECO:0000313" key="11">
    <source>
        <dbReference type="Proteomes" id="UP000631694"/>
    </source>
</evidence>
<keyword evidence="4 7" id="KW-0255">Endonuclease</keyword>
<dbReference type="AlphaFoldDB" id="A0A931HY12"/>
<protein>
    <recommendedName>
        <fullName evidence="7 8">Ribonuclease P protein component</fullName>
        <shortName evidence="7">RNase P protein</shortName>
        <shortName evidence="7">RNaseP protein</shortName>
        <ecNumber evidence="7 8">3.1.26.5</ecNumber>
    </recommendedName>
    <alternativeName>
        <fullName evidence="7">Protein C5</fullName>
    </alternativeName>
</protein>
<dbReference type="HAMAP" id="MF_00227">
    <property type="entry name" value="RNase_P"/>
    <property type="match status" value="1"/>
</dbReference>
<evidence type="ECO:0000256" key="6">
    <source>
        <dbReference type="ARBA" id="ARBA00022884"/>
    </source>
</evidence>
<proteinExistence type="inferred from homology"/>
<feature type="region of interest" description="Disordered" evidence="9">
    <location>
        <begin position="116"/>
        <end position="160"/>
    </location>
</feature>
<keyword evidence="3 7" id="KW-0540">Nuclease</keyword>
<name>A0A931HY12_9HYPH</name>
<comment type="function">
    <text evidence="1 7">RNaseP catalyzes the removal of the 5'-leader sequence from pre-tRNA to produce the mature 5'-terminus. It can also cleave other RNA substrates such as 4.5S RNA. The protein component plays an auxiliary but essential role in vivo by binding to the 5'-leader sequence and broadening the substrate specificity of the ribozyme.</text>
</comment>
<evidence type="ECO:0000256" key="8">
    <source>
        <dbReference type="NCBIfam" id="TIGR00188"/>
    </source>
</evidence>